<dbReference type="InParanoid" id="D6WSZ9"/>
<keyword evidence="1" id="KW-1133">Transmembrane helix</keyword>
<keyword evidence="1" id="KW-0812">Transmembrane</keyword>
<dbReference type="PhylomeDB" id="D6WSZ9"/>
<reference evidence="2 3" key="1">
    <citation type="journal article" date="2008" name="Nature">
        <title>The genome of the model beetle and pest Tribolium castaneum.</title>
        <authorList>
            <consortium name="Tribolium Genome Sequencing Consortium"/>
            <person name="Richards S."/>
            <person name="Gibbs R.A."/>
            <person name="Weinstock G.M."/>
            <person name="Brown S.J."/>
            <person name="Denell R."/>
            <person name="Beeman R.W."/>
            <person name="Gibbs R."/>
            <person name="Beeman R.W."/>
            <person name="Brown S.J."/>
            <person name="Bucher G."/>
            <person name="Friedrich M."/>
            <person name="Grimmelikhuijzen C.J."/>
            <person name="Klingler M."/>
            <person name="Lorenzen M."/>
            <person name="Richards S."/>
            <person name="Roth S."/>
            <person name="Schroder R."/>
            <person name="Tautz D."/>
            <person name="Zdobnov E.M."/>
            <person name="Muzny D."/>
            <person name="Gibbs R.A."/>
            <person name="Weinstock G.M."/>
            <person name="Attaway T."/>
            <person name="Bell S."/>
            <person name="Buhay C.J."/>
            <person name="Chandrabose M.N."/>
            <person name="Chavez D."/>
            <person name="Clerk-Blankenburg K.P."/>
            <person name="Cree A."/>
            <person name="Dao M."/>
            <person name="Davis C."/>
            <person name="Chacko J."/>
            <person name="Dinh H."/>
            <person name="Dugan-Rocha S."/>
            <person name="Fowler G."/>
            <person name="Garner T.T."/>
            <person name="Garnes J."/>
            <person name="Gnirke A."/>
            <person name="Hawes A."/>
            <person name="Hernandez J."/>
            <person name="Hines S."/>
            <person name="Holder M."/>
            <person name="Hume J."/>
            <person name="Jhangiani S.N."/>
            <person name="Joshi V."/>
            <person name="Khan Z.M."/>
            <person name="Jackson L."/>
            <person name="Kovar C."/>
            <person name="Kowis A."/>
            <person name="Lee S."/>
            <person name="Lewis L.R."/>
            <person name="Margolis J."/>
            <person name="Morgan M."/>
            <person name="Nazareth L.V."/>
            <person name="Nguyen N."/>
            <person name="Okwuonu G."/>
            <person name="Parker D."/>
            <person name="Richards S."/>
            <person name="Ruiz S.J."/>
            <person name="Santibanez J."/>
            <person name="Savard J."/>
            <person name="Scherer S.E."/>
            <person name="Schneider B."/>
            <person name="Sodergren E."/>
            <person name="Tautz D."/>
            <person name="Vattahil S."/>
            <person name="Villasana D."/>
            <person name="White C.S."/>
            <person name="Wright R."/>
            <person name="Park Y."/>
            <person name="Beeman R.W."/>
            <person name="Lord J."/>
            <person name="Oppert B."/>
            <person name="Lorenzen M."/>
            <person name="Brown S."/>
            <person name="Wang L."/>
            <person name="Savard J."/>
            <person name="Tautz D."/>
            <person name="Richards S."/>
            <person name="Weinstock G."/>
            <person name="Gibbs R.A."/>
            <person name="Liu Y."/>
            <person name="Worley K."/>
            <person name="Weinstock G."/>
            <person name="Elsik C.G."/>
            <person name="Reese J.T."/>
            <person name="Elhaik E."/>
            <person name="Landan G."/>
            <person name="Graur D."/>
            <person name="Arensburger P."/>
            <person name="Atkinson P."/>
            <person name="Beeman R.W."/>
            <person name="Beidler J."/>
            <person name="Brown S.J."/>
            <person name="Demuth J.P."/>
            <person name="Drury D.W."/>
            <person name="Du Y.Z."/>
            <person name="Fujiwara H."/>
            <person name="Lorenzen M."/>
            <person name="Maselli V."/>
            <person name="Osanai M."/>
            <person name="Park Y."/>
            <person name="Robertson H.M."/>
            <person name="Tu Z."/>
            <person name="Wang J.J."/>
            <person name="Wang S."/>
            <person name="Richards S."/>
            <person name="Song H."/>
            <person name="Zhang L."/>
            <person name="Sodergren E."/>
            <person name="Werner D."/>
            <person name="Stanke M."/>
            <person name="Morgenstern B."/>
            <person name="Solovyev V."/>
            <person name="Kosarev P."/>
            <person name="Brown G."/>
            <person name="Chen H.C."/>
            <person name="Ermolaeva O."/>
            <person name="Hlavina W."/>
            <person name="Kapustin Y."/>
            <person name="Kiryutin B."/>
            <person name="Kitts P."/>
            <person name="Maglott D."/>
            <person name="Pruitt K."/>
            <person name="Sapojnikov V."/>
            <person name="Souvorov A."/>
            <person name="Mackey A.J."/>
            <person name="Waterhouse R.M."/>
            <person name="Wyder S."/>
            <person name="Zdobnov E.M."/>
            <person name="Zdobnov E.M."/>
            <person name="Wyder S."/>
            <person name="Kriventseva E.V."/>
            <person name="Kadowaki T."/>
            <person name="Bork P."/>
            <person name="Aranda M."/>
            <person name="Bao R."/>
            <person name="Beermann A."/>
            <person name="Berns N."/>
            <person name="Bolognesi R."/>
            <person name="Bonneton F."/>
            <person name="Bopp D."/>
            <person name="Brown S.J."/>
            <person name="Bucher G."/>
            <person name="Butts T."/>
            <person name="Chaumot A."/>
            <person name="Denell R.E."/>
            <person name="Ferrier D.E."/>
            <person name="Friedrich M."/>
            <person name="Gordon C.M."/>
            <person name="Jindra M."/>
            <person name="Klingler M."/>
            <person name="Lan Q."/>
            <person name="Lattorff H.M."/>
            <person name="Laudet V."/>
            <person name="von Levetsow C."/>
            <person name="Liu Z."/>
            <person name="Lutz R."/>
            <person name="Lynch J.A."/>
            <person name="da Fonseca R.N."/>
            <person name="Posnien N."/>
            <person name="Reuter R."/>
            <person name="Roth S."/>
            <person name="Savard J."/>
            <person name="Schinko J.B."/>
            <person name="Schmitt C."/>
            <person name="Schoppmeier M."/>
            <person name="Schroder R."/>
            <person name="Shippy T.D."/>
            <person name="Simonnet F."/>
            <person name="Marques-Souza H."/>
            <person name="Tautz D."/>
            <person name="Tomoyasu Y."/>
            <person name="Trauner J."/>
            <person name="Van der Zee M."/>
            <person name="Vervoort M."/>
            <person name="Wittkopp N."/>
            <person name="Wimmer E.A."/>
            <person name="Yang X."/>
            <person name="Jones A.K."/>
            <person name="Sattelle D.B."/>
            <person name="Ebert P.R."/>
            <person name="Nelson D."/>
            <person name="Scott J.G."/>
            <person name="Beeman R.W."/>
            <person name="Muthukrishnan S."/>
            <person name="Kramer K.J."/>
            <person name="Arakane Y."/>
            <person name="Beeman R.W."/>
            <person name="Zhu Q."/>
            <person name="Hogenkamp D."/>
            <person name="Dixit R."/>
            <person name="Oppert B."/>
            <person name="Jiang H."/>
            <person name="Zou Z."/>
            <person name="Marshall J."/>
            <person name="Elpidina E."/>
            <person name="Vinokurov K."/>
            <person name="Oppert C."/>
            <person name="Zou Z."/>
            <person name="Evans J."/>
            <person name="Lu Z."/>
            <person name="Zhao P."/>
            <person name="Sumathipala N."/>
            <person name="Altincicek B."/>
            <person name="Vilcinskas A."/>
            <person name="Williams M."/>
            <person name="Hultmark D."/>
            <person name="Hetru C."/>
            <person name="Jiang H."/>
            <person name="Grimmelikhuijzen C.J."/>
            <person name="Hauser F."/>
            <person name="Cazzamali G."/>
            <person name="Williamson M."/>
            <person name="Park Y."/>
            <person name="Li B."/>
            <person name="Tanaka Y."/>
            <person name="Predel R."/>
            <person name="Neupert S."/>
            <person name="Schachtner J."/>
            <person name="Verleyen P."/>
            <person name="Raible F."/>
            <person name="Bork P."/>
            <person name="Friedrich M."/>
            <person name="Walden K.K."/>
            <person name="Robertson H.M."/>
            <person name="Angeli S."/>
            <person name="Foret S."/>
            <person name="Bucher G."/>
            <person name="Schuetz S."/>
            <person name="Maleszka R."/>
            <person name="Wimmer E.A."/>
            <person name="Beeman R.W."/>
            <person name="Lorenzen M."/>
            <person name="Tomoyasu Y."/>
            <person name="Miller S.C."/>
            <person name="Grossmann D."/>
            <person name="Bucher G."/>
        </authorList>
    </citation>
    <scope>NUCLEOTIDE SEQUENCE [LARGE SCALE GENOMIC DNA]</scope>
    <source>
        <strain evidence="2 3">Georgia GA2</strain>
    </source>
</reference>
<proteinExistence type="predicted"/>
<evidence type="ECO:0000313" key="3">
    <source>
        <dbReference type="Proteomes" id="UP000007266"/>
    </source>
</evidence>
<evidence type="ECO:0000313" key="2">
    <source>
        <dbReference type="EMBL" id="EFA06326.1"/>
    </source>
</evidence>
<reference evidence="2 3" key="2">
    <citation type="journal article" date="2010" name="Nucleic Acids Res.">
        <title>BeetleBase in 2010: revisions to provide comprehensive genomic information for Tribolium castaneum.</title>
        <authorList>
            <person name="Kim H.S."/>
            <person name="Murphy T."/>
            <person name="Xia J."/>
            <person name="Caragea D."/>
            <person name="Park Y."/>
            <person name="Beeman R.W."/>
            <person name="Lorenzen M.D."/>
            <person name="Butcher S."/>
            <person name="Manak J.R."/>
            <person name="Brown S.J."/>
        </authorList>
    </citation>
    <scope>GENOME REANNOTATION</scope>
    <source>
        <strain evidence="2 3">Georgia GA2</strain>
    </source>
</reference>
<protein>
    <submittedName>
        <fullName evidence="2">Uncharacterized protein</fullName>
    </submittedName>
</protein>
<dbReference type="Proteomes" id="UP000007266">
    <property type="component" value="Linkage group 7"/>
</dbReference>
<evidence type="ECO:0000256" key="1">
    <source>
        <dbReference type="SAM" id="Phobius"/>
    </source>
</evidence>
<feature type="transmembrane region" description="Helical" evidence="1">
    <location>
        <begin position="20"/>
        <end position="44"/>
    </location>
</feature>
<keyword evidence="3" id="KW-1185">Reference proteome</keyword>
<organism evidence="2 3">
    <name type="scientific">Tribolium castaneum</name>
    <name type="common">Red flour beetle</name>
    <dbReference type="NCBI Taxonomy" id="7070"/>
    <lineage>
        <taxon>Eukaryota</taxon>
        <taxon>Metazoa</taxon>
        <taxon>Ecdysozoa</taxon>
        <taxon>Arthropoda</taxon>
        <taxon>Hexapoda</taxon>
        <taxon>Insecta</taxon>
        <taxon>Pterygota</taxon>
        <taxon>Neoptera</taxon>
        <taxon>Endopterygota</taxon>
        <taxon>Coleoptera</taxon>
        <taxon>Polyphaga</taxon>
        <taxon>Cucujiformia</taxon>
        <taxon>Tenebrionidae</taxon>
        <taxon>Tenebrionidae incertae sedis</taxon>
        <taxon>Tribolium</taxon>
    </lineage>
</organism>
<dbReference type="STRING" id="7070.D6WSZ9"/>
<accession>D6WSZ9</accession>
<name>D6WSZ9_TRICA</name>
<dbReference type="AlphaFoldDB" id="D6WSZ9"/>
<dbReference type="OMA" id="RRINCEH"/>
<gene>
    <name evidence="2" type="primary">AUGUSTUS-3.0.2_09197</name>
    <name evidence="2" type="ORF">TcasGA2_TC009197</name>
</gene>
<keyword evidence="1" id="KW-0472">Membrane</keyword>
<dbReference type="HOGENOM" id="CLU_2076129_0_0_1"/>
<sequence>MQRILSVETSRSSNVTSEYVTKRLCCSFILTVAFFAVVGGFFLGRFATEKTLQKLRYELIEVSKKLTMLDQNLKNTFQDNANCSRRINCEHLSNFSRETTAKSVQQVLDVLNQCFHDG</sequence>
<dbReference type="EMBL" id="KQ971352">
    <property type="protein sequence ID" value="EFA06326.1"/>
    <property type="molecule type" value="Genomic_DNA"/>
</dbReference>